<proteinExistence type="predicted"/>
<evidence type="ECO:0000313" key="4">
    <source>
        <dbReference type="Proteomes" id="UP001218188"/>
    </source>
</evidence>
<gene>
    <name evidence="3" type="ORF">C8F04DRAFT_1044296</name>
</gene>
<accession>A0AAD6SHL7</accession>
<dbReference type="InterPro" id="IPR040898">
    <property type="entry name" value="CxC6"/>
</dbReference>
<dbReference type="Pfam" id="PF18718">
    <property type="entry name" value="CxC5"/>
    <property type="match status" value="1"/>
</dbReference>
<sequence>MSLQQITAAIQNCPELGLVSFHGLNLFIRYASLARESIEVSQHNKLECPTELPSYILRTLATALGEKDTRLTEICWTAFRELVWTQPIISPTVDEILAYNDASVCHQTSFRHLYPPTRSCKTADCVNHRDDENILTLGELLTHTATLFTLEHGALPVYTTSLYCRSCKTRYYHNYHVHKKTSARTYYGGVPDVVQVAQHFFIESALLELFANNMVFGWLSATNCARIYNQALSTPRQHVLNNKLAFTAIYHNTKHLTPDDWNTTRLIRKEDTMNGFFLYSLLLDKAEHGGILMLPHDEQSQSDRMEQALAERNSAMEGTGQECYAHACDLCFVVYENEHGHLVKMHAAACDGNTIGHRSCKVHDCQIPLPSLRQHFCADHQHLRLKCAVIECPLDIAPGHRTCNDPHHRALETAYFKRGEAMFQLRSRLKKAGVYVPDDSVANQAVEADHEVIFDLGPKGPVEIDPESCDGKPEAGNRRLRAIFGGRWTHNEQLIMRTCGVILSRATLFGSEAVDSSNKLFAKATFPTPESTPEYFIFDNNCKLDAHQRAINDQHFKNTGKPVDVFHFNCKHKITDLHCQRYCNPASFPEMITPDGKWQFNTSICEQTNVWFGGYIAIVRDMEVTRYNFFLDEMIKHRNRYVVAELKAKGHSPWTIPTEAIFSDAIQL</sequence>
<dbReference type="Proteomes" id="UP001218188">
    <property type="component" value="Unassembled WGS sequence"/>
</dbReference>
<dbReference type="AlphaFoldDB" id="A0AAD6SHL7"/>
<dbReference type="Pfam" id="PF18721">
    <property type="entry name" value="CxC6"/>
    <property type="match status" value="1"/>
</dbReference>
<feature type="domain" description="CxC6 like cysteine cluster associated with KDZ" evidence="2">
    <location>
        <begin position="350"/>
        <end position="413"/>
    </location>
</feature>
<keyword evidence="4" id="KW-1185">Reference proteome</keyword>
<comment type="caution">
    <text evidence="3">The sequence shown here is derived from an EMBL/GenBank/DDBJ whole genome shotgun (WGS) entry which is preliminary data.</text>
</comment>
<dbReference type="InterPro" id="IPR041539">
    <property type="entry name" value="CxC5"/>
</dbReference>
<name>A0AAD6SHL7_9AGAR</name>
<feature type="domain" description="CxC5 like cysteine cluster associated with KDZ" evidence="1">
    <location>
        <begin position="109"/>
        <end position="231"/>
    </location>
</feature>
<dbReference type="EMBL" id="JARJCM010000115">
    <property type="protein sequence ID" value="KAJ7028171.1"/>
    <property type="molecule type" value="Genomic_DNA"/>
</dbReference>
<reference evidence="3" key="1">
    <citation type="submission" date="2023-03" db="EMBL/GenBank/DDBJ databases">
        <title>Massive genome expansion in bonnet fungi (Mycena s.s.) driven by repeated elements and novel gene families across ecological guilds.</title>
        <authorList>
            <consortium name="Lawrence Berkeley National Laboratory"/>
            <person name="Harder C.B."/>
            <person name="Miyauchi S."/>
            <person name="Viragh M."/>
            <person name="Kuo A."/>
            <person name="Thoen E."/>
            <person name="Andreopoulos B."/>
            <person name="Lu D."/>
            <person name="Skrede I."/>
            <person name="Drula E."/>
            <person name="Henrissat B."/>
            <person name="Morin E."/>
            <person name="Kohler A."/>
            <person name="Barry K."/>
            <person name="LaButti K."/>
            <person name="Morin E."/>
            <person name="Salamov A."/>
            <person name="Lipzen A."/>
            <person name="Mereny Z."/>
            <person name="Hegedus B."/>
            <person name="Baldrian P."/>
            <person name="Stursova M."/>
            <person name="Weitz H."/>
            <person name="Taylor A."/>
            <person name="Grigoriev I.V."/>
            <person name="Nagy L.G."/>
            <person name="Martin F."/>
            <person name="Kauserud H."/>
        </authorList>
    </citation>
    <scope>NUCLEOTIDE SEQUENCE</scope>
    <source>
        <strain evidence="3">CBHHK200</strain>
    </source>
</reference>
<evidence type="ECO:0000313" key="3">
    <source>
        <dbReference type="EMBL" id="KAJ7028171.1"/>
    </source>
</evidence>
<organism evidence="3 4">
    <name type="scientific">Mycena alexandri</name>
    <dbReference type="NCBI Taxonomy" id="1745969"/>
    <lineage>
        <taxon>Eukaryota</taxon>
        <taxon>Fungi</taxon>
        <taxon>Dikarya</taxon>
        <taxon>Basidiomycota</taxon>
        <taxon>Agaricomycotina</taxon>
        <taxon>Agaricomycetes</taxon>
        <taxon>Agaricomycetidae</taxon>
        <taxon>Agaricales</taxon>
        <taxon>Marasmiineae</taxon>
        <taxon>Mycenaceae</taxon>
        <taxon>Mycena</taxon>
    </lineage>
</organism>
<evidence type="ECO:0000259" key="2">
    <source>
        <dbReference type="Pfam" id="PF18721"/>
    </source>
</evidence>
<evidence type="ECO:0000259" key="1">
    <source>
        <dbReference type="Pfam" id="PF18718"/>
    </source>
</evidence>
<evidence type="ECO:0008006" key="5">
    <source>
        <dbReference type="Google" id="ProtNLM"/>
    </source>
</evidence>
<protein>
    <recommendedName>
        <fullName evidence="5">CxC5 like cysteine cluster associated with KDZ domain-containing protein</fullName>
    </recommendedName>
</protein>